<keyword evidence="1" id="KW-0732">Signal</keyword>
<dbReference type="SUPFAM" id="SSF49464">
    <property type="entry name" value="Carboxypeptidase regulatory domain-like"/>
    <property type="match status" value="1"/>
</dbReference>
<evidence type="ECO:0000313" key="3">
    <source>
        <dbReference type="Proteomes" id="UP001202248"/>
    </source>
</evidence>
<dbReference type="InterPro" id="IPR008969">
    <property type="entry name" value="CarboxyPept-like_regulatory"/>
</dbReference>
<protein>
    <submittedName>
        <fullName evidence="2">Carboxypeptidase-like regulatory domain-containing protein</fullName>
    </submittedName>
</protein>
<proteinExistence type="predicted"/>
<sequence>MMKRIFLSVAITFLFYTFSIAQSGTITGVVKDSLTGVFLESATVSIFGKDSSLINYQLTDSYGSFQLSKVPLKKTSY</sequence>
<dbReference type="EMBL" id="JAKWBL010000004">
    <property type="protein sequence ID" value="MCH5600192.1"/>
    <property type="molecule type" value="Genomic_DNA"/>
</dbReference>
<name>A0ABS9SPB0_9BACT</name>
<evidence type="ECO:0000256" key="1">
    <source>
        <dbReference type="SAM" id="SignalP"/>
    </source>
</evidence>
<evidence type="ECO:0000313" key="2">
    <source>
        <dbReference type="EMBL" id="MCH5600192.1"/>
    </source>
</evidence>
<comment type="caution">
    <text evidence="2">The sequence shown here is derived from an EMBL/GenBank/DDBJ whole genome shotgun (WGS) entry which is preliminary data.</text>
</comment>
<dbReference type="RefSeq" id="WP_240832201.1">
    <property type="nucleotide sequence ID" value="NZ_JAKWBL010000004.1"/>
</dbReference>
<accession>A0ABS9SPB0</accession>
<feature type="signal peptide" evidence="1">
    <location>
        <begin position="1"/>
        <end position="21"/>
    </location>
</feature>
<gene>
    <name evidence="2" type="ORF">MKP09_20850</name>
</gene>
<dbReference type="Proteomes" id="UP001202248">
    <property type="component" value="Unassembled WGS sequence"/>
</dbReference>
<feature type="chain" id="PRO_5046740994" evidence="1">
    <location>
        <begin position="22"/>
        <end position="77"/>
    </location>
</feature>
<organism evidence="2 3">
    <name type="scientific">Niabella ginsengisoli</name>
    <dbReference type="NCBI Taxonomy" id="522298"/>
    <lineage>
        <taxon>Bacteria</taxon>
        <taxon>Pseudomonadati</taxon>
        <taxon>Bacteroidota</taxon>
        <taxon>Chitinophagia</taxon>
        <taxon>Chitinophagales</taxon>
        <taxon>Chitinophagaceae</taxon>
        <taxon>Niabella</taxon>
    </lineage>
</organism>
<reference evidence="2 3" key="1">
    <citation type="submission" date="2022-02" db="EMBL/GenBank/DDBJ databases">
        <authorList>
            <person name="Min J."/>
        </authorList>
    </citation>
    <scope>NUCLEOTIDE SEQUENCE [LARGE SCALE GENOMIC DNA]</scope>
    <source>
        <strain evidence="2 3">GR10-1</strain>
    </source>
</reference>
<keyword evidence="3" id="KW-1185">Reference proteome</keyword>